<name>A0ACB1B7E2_MELEN</name>
<proteinExistence type="predicted"/>
<evidence type="ECO:0000313" key="2">
    <source>
        <dbReference type="Proteomes" id="UP001497535"/>
    </source>
</evidence>
<reference evidence="1" key="1">
    <citation type="submission" date="2023-11" db="EMBL/GenBank/DDBJ databases">
        <authorList>
            <person name="Poullet M."/>
        </authorList>
    </citation>
    <scope>NUCLEOTIDE SEQUENCE</scope>
    <source>
        <strain evidence="1">E1834</strain>
    </source>
</reference>
<dbReference type="EMBL" id="CAVMJV010000183">
    <property type="protein sequence ID" value="CAK5121725.1"/>
    <property type="molecule type" value="Genomic_DNA"/>
</dbReference>
<gene>
    <name evidence="1" type="ORF">MENTE1834_LOCUS47093</name>
</gene>
<comment type="caution">
    <text evidence="1">The sequence shown here is derived from an EMBL/GenBank/DDBJ whole genome shotgun (WGS) entry which is preliminary data.</text>
</comment>
<protein>
    <submittedName>
        <fullName evidence="1">Uncharacterized protein</fullName>
    </submittedName>
</protein>
<organism evidence="1 2">
    <name type="scientific">Meloidogyne enterolobii</name>
    <name type="common">Root-knot nematode worm</name>
    <name type="synonym">Meloidogyne mayaguensis</name>
    <dbReference type="NCBI Taxonomy" id="390850"/>
    <lineage>
        <taxon>Eukaryota</taxon>
        <taxon>Metazoa</taxon>
        <taxon>Ecdysozoa</taxon>
        <taxon>Nematoda</taxon>
        <taxon>Chromadorea</taxon>
        <taxon>Rhabditida</taxon>
        <taxon>Tylenchina</taxon>
        <taxon>Tylenchomorpha</taxon>
        <taxon>Tylenchoidea</taxon>
        <taxon>Meloidogynidae</taxon>
        <taxon>Meloidogyninae</taxon>
        <taxon>Meloidogyne</taxon>
    </lineage>
</organism>
<evidence type="ECO:0000313" key="1">
    <source>
        <dbReference type="EMBL" id="CAK5121725.1"/>
    </source>
</evidence>
<dbReference type="Proteomes" id="UP001497535">
    <property type="component" value="Unassembled WGS sequence"/>
</dbReference>
<sequence length="115" mass="13775">MLKILHDLSEPLVPPKETYVQDEFFGVYCLVSKSIEKVYKNRCYIGYTVDPNRRIRQHNSGREHGGAKKTDSKGPWYDLKDCLYILVLELGKCKDYWSRKKMWKKWFFDIFEVCL</sequence>
<accession>A0ACB1B7E2</accession>
<keyword evidence="2" id="KW-1185">Reference proteome</keyword>